<evidence type="ECO:0000256" key="1">
    <source>
        <dbReference type="SAM" id="Phobius"/>
    </source>
</evidence>
<keyword evidence="1" id="KW-0472">Membrane</keyword>
<dbReference type="EMBL" id="NWBP01000033">
    <property type="protein sequence ID" value="PCC82090.1"/>
    <property type="molecule type" value="Genomic_DNA"/>
</dbReference>
<keyword evidence="1" id="KW-1133">Transmembrane helix</keyword>
<keyword evidence="1" id="KW-0812">Transmembrane</keyword>
<reference evidence="2 3" key="1">
    <citation type="submission" date="2017-09" db="EMBL/GenBank/DDBJ databases">
        <title>Draft Genome Sequence of Corynebacterium accolens AH4003.</title>
        <authorList>
            <person name="Chen Y."/>
            <person name="Oosthuysen W.F."/>
            <person name="Kelley S."/>
            <person name="Horswill A."/>
        </authorList>
    </citation>
    <scope>NUCLEOTIDE SEQUENCE [LARGE SCALE GENOMIC DNA]</scope>
    <source>
        <strain evidence="2 3">AH4003</strain>
    </source>
</reference>
<proteinExistence type="predicted"/>
<protein>
    <submittedName>
        <fullName evidence="2">Uncharacterized protein</fullName>
    </submittedName>
</protein>
<gene>
    <name evidence="2" type="ORF">COM45_10295</name>
</gene>
<feature type="transmembrane region" description="Helical" evidence="1">
    <location>
        <begin position="37"/>
        <end position="59"/>
    </location>
</feature>
<evidence type="ECO:0000313" key="3">
    <source>
        <dbReference type="Proteomes" id="UP000218690"/>
    </source>
</evidence>
<dbReference type="Proteomes" id="UP000218690">
    <property type="component" value="Unassembled WGS sequence"/>
</dbReference>
<name>A0A2A4AIH2_9CORY</name>
<evidence type="ECO:0000313" key="2">
    <source>
        <dbReference type="EMBL" id="PCC82090.1"/>
    </source>
</evidence>
<sequence>MSIPNTFPPVNNVAGFTDPADNYVAPTEQRGGISTGLTVAITAIVGLCLAAIVAGVMAFMGKSGGSDAAAGAASPALVSPAQEAVPVTVTEQRPATVTAQAPEPVVPVERVAQAPSYSSGYSSYRALTGNTSQSFAANVYSSFVSNYAATGSPNATLKVYSPATGGNYYMYCSGTSSSVRCSGGDNAAVLIY</sequence>
<dbReference type="AlphaFoldDB" id="A0A2A4AIH2"/>
<accession>A0A2A4AIH2</accession>
<organism evidence="2 3">
    <name type="scientific">Corynebacterium accolens</name>
    <dbReference type="NCBI Taxonomy" id="38284"/>
    <lineage>
        <taxon>Bacteria</taxon>
        <taxon>Bacillati</taxon>
        <taxon>Actinomycetota</taxon>
        <taxon>Actinomycetes</taxon>
        <taxon>Mycobacteriales</taxon>
        <taxon>Corynebacteriaceae</taxon>
        <taxon>Corynebacterium</taxon>
    </lineage>
</organism>
<comment type="caution">
    <text evidence="2">The sequence shown here is derived from an EMBL/GenBank/DDBJ whole genome shotgun (WGS) entry which is preliminary data.</text>
</comment>